<accession>A0A5D4MIZ6</accession>
<name>A0A5D4MIZ6_9BACI</name>
<dbReference type="EMBL" id="VTEG01000001">
    <property type="protein sequence ID" value="TYS01274.1"/>
    <property type="molecule type" value="Genomic_DNA"/>
</dbReference>
<reference evidence="2 3" key="1">
    <citation type="submission" date="2019-08" db="EMBL/GenBank/DDBJ databases">
        <title>Bacillus genomes from the desert of Cuatro Cienegas, Coahuila.</title>
        <authorList>
            <person name="Olmedo-Alvarez G."/>
        </authorList>
    </citation>
    <scope>NUCLEOTIDE SEQUENCE [LARGE SCALE GENOMIC DNA]</scope>
    <source>
        <strain evidence="2 3">CH128b_4D</strain>
    </source>
</reference>
<evidence type="ECO:0000313" key="3">
    <source>
        <dbReference type="Proteomes" id="UP000325182"/>
    </source>
</evidence>
<dbReference type="AlphaFoldDB" id="A0A5D4MIZ6"/>
<keyword evidence="1" id="KW-0472">Membrane</keyword>
<keyword evidence="1" id="KW-1133">Transmembrane helix</keyword>
<organism evidence="2 3">
    <name type="scientific">Rossellomorea vietnamensis</name>
    <dbReference type="NCBI Taxonomy" id="218284"/>
    <lineage>
        <taxon>Bacteria</taxon>
        <taxon>Bacillati</taxon>
        <taxon>Bacillota</taxon>
        <taxon>Bacilli</taxon>
        <taxon>Bacillales</taxon>
        <taxon>Bacillaceae</taxon>
        <taxon>Rossellomorea</taxon>
    </lineage>
</organism>
<dbReference type="Proteomes" id="UP000325182">
    <property type="component" value="Unassembled WGS sequence"/>
</dbReference>
<keyword evidence="1" id="KW-0812">Transmembrane</keyword>
<dbReference type="RefSeq" id="WP_148952634.1">
    <property type="nucleotide sequence ID" value="NZ_VTEG01000001.1"/>
</dbReference>
<gene>
    <name evidence="2" type="ORF">FZC84_01045</name>
</gene>
<sequence>MENKDLIALIAALLAFAASLISIGTSFYRTGKSIKASKESTEASNNVSLQLGNLTAETQGKQRFIETISMQRVQWINSVRDNFSHLSKITYTMADIRERKEPIPDTLKNELYYYVNHLELFLNPTEDITKVFIELKDKVSHYLLSDTAYSSSLYEELMHNLHYVEQVILKAEWKRLKIETLEGTEVRKMKKIHRKTARKIDEERYDLLLKNYYERQE</sequence>
<feature type="transmembrane region" description="Helical" evidence="1">
    <location>
        <begin position="6"/>
        <end position="28"/>
    </location>
</feature>
<evidence type="ECO:0000313" key="2">
    <source>
        <dbReference type="EMBL" id="TYS01274.1"/>
    </source>
</evidence>
<proteinExistence type="predicted"/>
<evidence type="ECO:0000256" key="1">
    <source>
        <dbReference type="SAM" id="Phobius"/>
    </source>
</evidence>
<comment type="caution">
    <text evidence="2">The sequence shown here is derived from an EMBL/GenBank/DDBJ whole genome shotgun (WGS) entry which is preliminary data.</text>
</comment>
<protein>
    <submittedName>
        <fullName evidence="2">Uncharacterized protein</fullName>
    </submittedName>
</protein>